<geneLocation type="plasmid" evidence="2">
    <name>pNMX12-1_211</name>
</geneLocation>
<keyword evidence="2" id="KW-0614">Plasmid</keyword>
<accession>A0AAU8CIQ4</accession>
<name>A0AAU8CIQ4_9EURY</name>
<dbReference type="EMBL" id="CP159205">
    <property type="protein sequence ID" value="XCF18202.1"/>
    <property type="molecule type" value="Genomic_DNA"/>
</dbReference>
<dbReference type="RefSeq" id="WP_353635520.1">
    <property type="nucleotide sequence ID" value="NZ_CP159205.1"/>
</dbReference>
<dbReference type="GeneID" id="91110656"/>
<evidence type="ECO:0000313" key="2">
    <source>
        <dbReference type="EMBL" id="XCF18202.1"/>
    </source>
</evidence>
<feature type="region of interest" description="Disordered" evidence="1">
    <location>
        <begin position="21"/>
        <end position="45"/>
    </location>
</feature>
<organism evidence="2">
    <name type="scientific">Halobacterium sp. NMX12-1</name>
    <dbReference type="NCBI Taxonomy" id="3166650"/>
    <lineage>
        <taxon>Archaea</taxon>
        <taxon>Methanobacteriati</taxon>
        <taxon>Methanobacteriota</taxon>
        <taxon>Stenosarchaea group</taxon>
        <taxon>Halobacteria</taxon>
        <taxon>Halobacteriales</taxon>
        <taxon>Halobacteriaceae</taxon>
        <taxon>Halobacterium</taxon>
    </lineage>
</organism>
<feature type="region of interest" description="Disordered" evidence="1">
    <location>
        <begin position="117"/>
        <end position="161"/>
    </location>
</feature>
<gene>
    <name evidence="2" type="ORF">ABSL23_15860</name>
</gene>
<protein>
    <submittedName>
        <fullName evidence="2">Uncharacterized protein</fullName>
    </submittedName>
</protein>
<proteinExistence type="predicted"/>
<dbReference type="AlphaFoldDB" id="A0AAU8CIQ4"/>
<dbReference type="KEGG" id="hanx:ABSL23_15860"/>
<sequence>MKRRTLLTAVSSTAAVALAGCSSGGDSSGSNNGNNDSSSGTTEAEEWTQLNLSQEVTFDFPEGERITYESNPPAKVEDLAAYKRGDVIEVRGTLIVSEQIRRVVEFEAVLKAGGEEVGNPETTIQRPGPNEDHTFSTQLSGSGVDSVDSLTLYVNGPEPQT</sequence>
<reference evidence="2" key="1">
    <citation type="submission" date="2024-06" db="EMBL/GenBank/DDBJ databases">
        <title>Genome Sequence of an extremely halophilic archaeon isolated from Permian era halite, Salado Formation, Carlsbad, New Mexico: Halobacterium sp. strain NMX12-1.</title>
        <authorList>
            <person name="Sotoa L."/>
            <person name="DasSarma P."/>
            <person name="Anton B.P."/>
            <person name="Vincze T."/>
            <person name="Verma I."/>
            <person name="Eralp B."/>
            <person name="Powers D.W."/>
            <person name="Dozier B.L."/>
            <person name="Roberts R.J."/>
            <person name="DasSarma S."/>
        </authorList>
    </citation>
    <scope>NUCLEOTIDE SEQUENCE</scope>
    <source>
        <strain evidence="2">NMX12-1</strain>
        <plasmid evidence="2">pNMX12-1_211</plasmid>
    </source>
</reference>
<dbReference type="PROSITE" id="PS51257">
    <property type="entry name" value="PROKAR_LIPOPROTEIN"/>
    <property type="match status" value="1"/>
</dbReference>
<feature type="compositionally biased region" description="Low complexity" evidence="1">
    <location>
        <begin position="28"/>
        <end position="40"/>
    </location>
</feature>
<evidence type="ECO:0000256" key="1">
    <source>
        <dbReference type="SAM" id="MobiDB-lite"/>
    </source>
</evidence>